<accession>A0A482WXV2</accession>
<evidence type="ECO:0000313" key="2">
    <source>
        <dbReference type="EMBL" id="RZF38142.1"/>
    </source>
</evidence>
<proteinExistence type="predicted"/>
<comment type="caution">
    <text evidence="2">The sequence shown here is derived from an EMBL/GenBank/DDBJ whole genome shotgun (WGS) entry which is preliminary data.</text>
</comment>
<reference evidence="2 3" key="1">
    <citation type="journal article" date="2017" name="Gigascience">
        <title>Genome sequence of the small brown planthopper, Laodelphax striatellus.</title>
        <authorList>
            <person name="Zhu J."/>
            <person name="Jiang F."/>
            <person name="Wang X."/>
            <person name="Yang P."/>
            <person name="Bao Y."/>
            <person name="Zhao W."/>
            <person name="Wang W."/>
            <person name="Lu H."/>
            <person name="Wang Q."/>
            <person name="Cui N."/>
            <person name="Li J."/>
            <person name="Chen X."/>
            <person name="Luo L."/>
            <person name="Yu J."/>
            <person name="Kang L."/>
            <person name="Cui F."/>
        </authorList>
    </citation>
    <scope>NUCLEOTIDE SEQUENCE [LARGE SCALE GENOMIC DNA]</scope>
    <source>
        <strain evidence="2">Lst14</strain>
    </source>
</reference>
<evidence type="ECO:0000256" key="1">
    <source>
        <dbReference type="SAM" id="MobiDB-lite"/>
    </source>
</evidence>
<protein>
    <submittedName>
        <fullName evidence="2">Uncharacterized protein</fullName>
    </submittedName>
</protein>
<evidence type="ECO:0000313" key="3">
    <source>
        <dbReference type="Proteomes" id="UP000291343"/>
    </source>
</evidence>
<organism evidence="2 3">
    <name type="scientific">Laodelphax striatellus</name>
    <name type="common">Small brown planthopper</name>
    <name type="synonym">Delphax striatella</name>
    <dbReference type="NCBI Taxonomy" id="195883"/>
    <lineage>
        <taxon>Eukaryota</taxon>
        <taxon>Metazoa</taxon>
        <taxon>Ecdysozoa</taxon>
        <taxon>Arthropoda</taxon>
        <taxon>Hexapoda</taxon>
        <taxon>Insecta</taxon>
        <taxon>Pterygota</taxon>
        <taxon>Neoptera</taxon>
        <taxon>Paraneoptera</taxon>
        <taxon>Hemiptera</taxon>
        <taxon>Auchenorrhyncha</taxon>
        <taxon>Fulgoroidea</taxon>
        <taxon>Delphacidae</taxon>
        <taxon>Criomorphinae</taxon>
        <taxon>Laodelphax</taxon>
    </lineage>
</organism>
<dbReference type="Proteomes" id="UP000291343">
    <property type="component" value="Unassembled WGS sequence"/>
</dbReference>
<sequence>MGGHDCGVQLRAGVLNEGCSCDRKNGRQEENCPRMERCAVEECHDECREASNGDYRCHHGNGNGQMSDENGGTVKSEEQSGRKERDNNNGYRTRRNMMIRLGQMGYIDNPPLPPPSFKPCAVHSRRRF</sequence>
<gene>
    <name evidence="2" type="ORF">LSTR_LSTR005503</name>
</gene>
<feature type="compositionally biased region" description="Basic and acidic residues" evidence="1">
    <location>
        <begin position="75"/>
        <end position="87"/>
    </location>
</feature>
<keyword evidence="3" id="KW-1185">Reference proteome</keyword>
<feature type="region of interest" description="Disordered" evidence="1">
    <location>
        <begin position="58"/>
        <end position="94"/>
    </location>
</feature>
<dbReference type="EMBL" id="QKKF02022802">
    <property type="protein sequence ID" value="RZF38142.1"/>
    <property type="molecule type" value="Genomic_DNA"/>
</dbReference>
<name>A0A482WXV2_LAOST</name>
<dbReference type="AlphaFoldDB" id="A0A482WXV2"/>
<dbReference type="InParanoid" id="A0A482WXV2"/>